<sequence>MYLQYECKEPVSLYPALQWWNQPKIRCGVGCFGGTGVGASNHFEAGGFIRSREEFAWRIFSTISCQ</sequence>
<dbReference type="Proteomes" id="UP000250991">
    <property type="component" value="Unassembled WGS sequence"/>
</dbReference>
<evidence type="ECO:0000313" key="1">
    <source>
        <dbReference type="EMBL" id="SQD06541.1"/>
    </source>
</evidence>
<proteinExistence type="predicted"/>
<dbReference type="SUPFAM" id="SSF54373">
    <property type="entry name" value="FAD-linked reductases, C-terminal domain"/>
    <property type="match status" value="1"/>
</dbReference>
<dbReference type="GO" id="GO:0008812">
    <property type="term" value="F:choline dehydrogenase activity"/>
    <property type="evidence" value="ECO:0007669"/>
    <property type="project" value="UniProtKB-EC"/>
</dbReference>
<protein>
    <submittedName>
        <fullName evidence="1">Choline dehydrogenase</fullName>
        <ecNumber evidence="1">1.1.99.1</ecNumber>
    </submittedName>
</protein>
<accession>A0A2X3KGL3</accession>
<name>A0A2X3KGL3_ECOLX</name>
<keyword evidence="1" id="KW-0560">Oxidoreductase</keyword>
<dbReference type="EMBL" id="UARW01000010">
    <property type="protein sequence ID" value="SQD06541.1"/>
    <property type="molecule type" value="Genomic_DNA"/>
</dbReference>
<organism evidence="1 2">
    <name type="scientific">Escherichia coli</name>
    <dbReference type="NCBI Taxonomy" id="562"/>
    <lineage>
        <taxon>Bacteria</taxon>
        <taxon>Pseudomonadati</taxon>
        <taxon>Pseudomonadota</taxon>
        <taxon>Gammaproteobacteria</taxon>
        <taxon>Enterobacterales</taxon>
        <taxon>Enterobacteriaceae</taxon>
        <taxon>Escherichia</taxon>
    </lineage>
</organism>
<dbReference type="AlphaFoldDB" id="A0A2X3KGL3"/>
<evidence type="ECO:0000313" key="2">
    <source>
        <dbReference type="Proteomes" id="UP000250991"/>
    </source>
</evidence>
<reference evidence="1 2" key="1">
    <citation type="submission" date="2018-06" db="EMBL/GenBank/DDBJ databases">
        <authorList>
            <consortium name="Pathogen Informatics"/>
            <person name="Doyle S."/>
        </authorList>
    </citation>
    <scope>NUCLEOTIDE SEQUENCE [LARGE SCALE GENOMIC DNA]</scope>
    <source>
        <strain evidence="1 2">NCTC8009</strain>
    </source>
</reference>
<dbReference type="EC" id="1.1.99.1" evidence="1"/>
<gene>
    <name evidence="1" type="primary">betA_3</name>
    <name evidence="1" type="ORF">NCTC8009_07136</name>
</gene>